<comment type="caution">
    <text evidence="2">The sequence shown here is derived from an EMBL/GenBank/DDBJ whole genome shotgun (WGS) entry which is preliminary data.</text>
</comment>
<protein>
    <submittedName>
        <fullName evidence="2">Uncharacterized protein</fullName>
    </submittedName>
</protein>
<evidence type="ECO:0000256" key="1">
    <source>
        <dbReference type="SAM" id="MobiDB-lite"/>
    </source>
</evidence>
<organism evidence="2 3">
    <name type="scientific">Geodia barretti</name>
    <name type="common">Barrett's horny sponge</name>
    <dbReference type="NCBI Taxonomy" id="519541"/>
    <lineage>
        <taxon>Eukaryota</taxon>
        <taxon>Metazoa</taxon>
        <taxon>Porifera</taxon>
        <taxon>Demospongiae</taxon>
        <taxon>Heteroscleromorpha</taxon>
        <taxon>Tetractinellida</taxon>
        <taxon>Astrophorina</taxon>
        <taxon>Geodiidae</taxon>
        <taxon>Geodia</taxon>
    </lineage>
</organism>
<keyword evidence="3" id="KW-1185">Reference proteome</keyword>
<evidence type="ECO:0000313" key="3">
    <source>
        <dbReference type="Proteomes" id="UP001174909"/>
    </source>
</evidence>
<feature type="region of interest" description="Disordered" evidence="1">
    <location>
        <begin position="35"/>
        <end position="55"/>
    </location>
</feature>
<dbReference type="AlphaFoldDB" id="A0AA35X3Z3"/>
<name>A0AA35X3Z3_GEOBA</name>
<dbReference type="Proteomes" id="UP001174909">
    <property type="component" value="Unassembled WGS sequence"/>
</dbReference>
<dbReference type="EMBL" id="CASHTH010003400">
    <property type="protein sequence ID" value="CAI8044528.1"/>
    <property type="molecule type" value="Genomic_DNA"/>
</dbReference>
<sequence length="55" mass="5798">MSAHHLPPESSPGSTLQSIQLSCYQSSYSVQLSERVPAPGTSPSVHVFPDASDSL</sequence>
<gene>
    <name evidence="2" type="ORF">GBAR_LOCUS24691</name>
</gene>
<proteinExistence type="predicted"/>
<reference evidence="2" key="1">
    <citation type="submission" date="2023-03" db="EMBL/GenBank/DDBJ databases">
        <authorList>
            <person name="Steffen K."/>
            <person name="Cardenas P."/>
        </authorList>
    </citation>
    <scope>NUCLEOTIDE SEQUENCE</scope>
</reference>
<accession>A0AA35X3Z3</accession>
<evidence type="ECO:0000313" key="2">
    <source>
        <dbReference type="EMBL" id="CAI8044528.1"/>
    </source>
</evidence>